<evidence type="ECO:0000259" key="2">
    <source>
        <dbReference type="Pfam" id="PF18431"/>
    </source>
</evidence>
<dbReference type="InterPro" id="IPR041436">
    <property type="entry name" value="RNAse_A_bac"/>
</dbReference>
<dbReference type="EMBL" id="JAAGMD010000322">
    <property type="protein sequence ID" value="NEA86680.1"/>
    <property type="molecule type" value="Genomic_DNA"/>
</dbReference>
<feature type="domain" description="Bacterial CdiA-CT RNAse A" evidence="2">
    <location>
        <begin position="455"/>
        <end position="585"/>
    </location>
</feature>
<dbReference type="Pfam" id="PF18431">
    <property type="entry name" value="RNAse_A_bac"/>
    <property type="match status" value="1"/>
</dbReference>
<organism evidence="3">
    <name type="scientific">Streptomyces sp. SID14436</name>
    <dbReference type="NCBI Taxonomy" id="2706070"/>
    <lineage>
        <taxon>Bacteria</taxon>
        <taxon>Bacillati</taxon>
        <taxon>Actinomycetota</taxon>
        <taxon>Actinomycetes</taxon>
        <taxon>Kitasatosporales</taxon>
        <taxon>Streptomycetaceae</taxon>
        <taxon>Streptomyces</taxon>
    </lineage>
</organism>
<comment type="caution">
    <text evidence="3">The sequence shown here is derived from an EMBL/GenBank/DDBJ whole genome shotgun (WGS) entry which is preliminary data.</text>
</comment>
<reference evidence="3" key="1">
    <citation type="submission" date="2020-01" db="EMBL/GenBank/DDBJ databases">
        <title>Insect and environment-associated Actinomycetes.</title>
        <authorList>
            <person name="Currrie C."/>
            <person name="Chevrette M."/>
            <person name="Carlson C."/>
            <person name="Stubbendieck R."/>
            <person name="Wendt-Pienkowski E."/>
        </authorList>
    </citation>
    <scope>NUCLEOTIDE SEQUENCE</scope>
    <source>
        <strain evidence="3">SID14436</strain>
    </source>
</reference>
<feature type="compositionally biased region" description="Gly residues" evidence="1">
    <location>
        <begin position="1"/>
        <end position="10"/>
    </location>
</feature>
<gene>
    <name evidence="3" type="ORF">G3I53_11675</name>
</gene>
<dbReference type="RefSeq" id="WP_164332405.1">
    <property type="nucleotide sequence ID" value="NZ_JAAGMD010000322.1"/>
</dbReference>
<dbReference type="AlphaFoldDB" id="A0A6G3QU22"/>
<evidence type="ECO:0000256" key="1">
    <source>
        <dbReference type="SAM" id="MobiDB-lite"/>
    </source>
</evidence>
<feature type="region of interest" description="Disordered" evidence="1">
    <location>
        <begin position="1"/>
        <end position="36"/>
    </location>
</feature>
<evidence type="ECO:0000313" key="3">
    <source>
        <dbReference type="EMBL" id="NEA86680.1"/>
    </source>
</evidence>
<feature type="region of interest" description="Disordered" evidence="1">
    <location>
        <begin position="517"/>
        <end position="539"/>
    </location>
</feature>
<sequence length="586" mass="63888">MGRRLMGGGLPTDEERAQERAAARTRSPKSSGGFDVQPQHMYYTALVVRDGQFDYDKGAKALVEVLNQYSQSAGTGRGADEFAAAYDSLTEKYVELWAKSVVSVGGVAVGLTDTTNKYVQADWQARRMYGPPPVEKQPPAVIQNVPRYGPVNDIMWTGTGEDADSWAISGVLGEIPDFLADVIRPAIEHGLRLGKMHEITPGVKDDDFRSMATAWGAAEKAAKAASTNFNNAIKFITNNKGNDEWQGAMKAFCQTIWGTTEWGRTYDAQGNRASIGRVWKTERNVQPAKRRPIIDILHETAATVQKTLDHLADVGKTTRETTTRLGAEAAKATVRDLTLDLDFFELTRLASTLAFGEIVMTFRSHMDKAAANKAVEAYHEAFSAAATELKKLQPALDEAILSVPTFRAEAARAAAYGARTLNDFKKEHSWQRPGESQIPYKYSIDLATEEELYGGHSIDKHVGLTDDQLTQRLRDESTGAGVPTIPAASSFTDLESAQKYTQHNIRANSAEIDDWLKGNPPSPPKREFSVPSVDNGGPSAPVVTGRTAAVVNNHPTPPADAYGVSTVLKYEPSLDPPFVVLTSMPQ</sequence>
<protein>
    <recommendedName>
        <fullName evidence="2">Bacterial CdiA-CT RNAse A domain-containing protein</fullName>
    </recommendedName>
</protein>
<proteinExistence type="predicted"/>
<accession>A0A6G3QU22</accession>
<dbReference type="CDD" id="cd20684">
    <property type="entry name" value="CdiA-CT_Yk_RNaseA-like"/>
    <property type="match status" value="1"/>
</dbReference>
<name>A0A6G3QU22_9ACTN</name>
<feature type="compositionally biased region" description="Basic and acidic residues" evidence="1">
    <location>
        <begin position="13"/>
        <end position="22"/>
    </location>
</feature>